<feature type="domain" description="C2H2-type" evidence="6">
    <location>
        <begin position="75"/>
        <end position="97"/>
    </location>
</feature>
<dbReference type="GO" id="GO:0003676">
    <property type="term" value="F:nucleic acid binding"/>
    <property type="evidence" value="ECO:0007669"/>
    <property type="project" value="InterPro"/>
</dbReference>
<evidence type="ECO:0000256" key="1">
    <source>
        <dbReference type="ARBA" id="ARBA00022723"/>
    </source>
</evidence>
<evidence type="ECO:0000256" key="5">
    <source>
        <dbReference type="SAM" id="MobiDB-lite"/>
    </source>
</evidence>
<evidence type="ECO:0000259" key="6">
    <source>
        <dbReference type="PROSITE" id="PS00028"/>
    </source>
</evidence>
<keyword evidence="8" id="KW-1185">Reference proteome</keyword>
<dbReference type="GO" id="GO:0046540">
    <property type="term" value="C:U4/U6 x U5 tri-snRNP complex"/>
    <property type="evidence" value="ECO:0007669"/>
    <property type="project" value="TreeGrafter"/>
</dbReference>
<dbReference type="PANTHER" id="PTHR45986:SF1">
    <property type="entry name" value="ZINC FINGER MATRIN-TYPE PROTEIN 2"/>
    <property type="match status" value="1"/>
</dbReference>
<feature type="compositionally biased region" description="Basic and acidic residues" evidence="5">
    <location>
        <begin position="162"/>
        <end position="171"/>
    </location>
</feature>
<dbReference type="PROSITE" id="PS00028">
    <property type="entry name" value="ZINC_FINGER_C2H2_1"/>
    <property type="match status" value="1"/>
</dbReference>
<dbReference type="SUPFAM" id="SSF57667">
    <property type="entry name" value="beta-beta-alpha zinc fingers"/>
    <property type="match status" value="1"/>
</dbReference>
<keyword evidence="3" id="KW-0862">Zinc</keyword>
<evidence type="ECO:0000256" key="3">
    <source>
        <dbReference type="ARBA" id="ARBA00022833"/>
    </source>
</evidence>
<protein>
    <recommendedName>
        <fullName evidence="6">C2H2-type domain-containing protein</fullName>
    </recommendedName>
</protein>
<evidence type="ECO:0000256" key="4">
    <source>
        <dbReference type="ARBA" id="ARBA00023242"/>
    </source>
</evidence>
<feature type="compositionally biased region" description="Acidic residues" evidence="5">
    <location>
        <begin position="192"/>
        <end position="205"/>
    </location>
</feature>
<organism evidence="7 8">
    <name type="scientific">Catenaria anguillulae PL171</name>
    <dbReference type="NCBI Taxonomy" id="765915"/>
    <lineage>
        <taxon>Eukaryota</taxon>
        <taxon>Fungi</taxon>
        <taxon>Fungi incertae sedis</taxon>
        <taxon>Blastocladiomycota</taxon>
        <taxon>Blastocladiomycetes</taxon>
        <taxon>Blastocladiales</taxon>
        <taxon>Catenariaceae</taxon>
        <taxon>Catenaria</taxon>
    </lineage>
</organism>
<gene>
    <name evidence="7" type="ORF">BCR44DRAFT_42021</name>
</gene>
<feature type="compositionally biased region" description="Acidic residues" evidence="5">
    <location>
        <begin position="246"/>
        <end position="258"/>
    </location>
</feature>
<dbReference type="SMART" id="SM00451">
    <property type="entry name" value="ZnF_U1"/>
    <property type="match status" value="1"/>
</dbReference>
<feature type="compositionally biased region" description="Basic and acidic residues" evidence="5">
    <location>
        <begin position="1"/>
        <end position="10"/>
    </location>
</feature>
<feature type="region of interest" description="Disordered" evidence="5">
    <location>
        <begin position="154"/>
        <end position="258"/>
    </location>
</feature>
<feature type="region of interest" description="Disordered" evidence="5">
    <location>
        <begin position="1"/>
        <end position="31"/>
    </location>
</feature>
<dbReference type="STRING" id="765915.A0A1Y2HC29"/>
<evidence type="ECO:0000256" key="2">
    <source>
        <dbReference type="ARBA" id="ARBA00022771"/>
    </source>
</evidence>
<comment type="caution">
    <text evidence="7">The sequence shown here is derived from an EMBL/GenBank/DDBJ whole genome shotgun (WGS) entry which is preliminary data.</text>
</comment>
<dbReference type="GO" id="GO:0000398">
    <property type="term" value="P:mRNA splicing, via spliceosome"/>
    <property type="evidence" value="ECO:0007669"/>
    <property type="project" value="InterPro"/>
</dbReference>
<keyword evidence="2" id="KW-0863">Zinc-finger</keyword>
<dbReference type="GO" id="GO:0008270">
    <property type="term" value="F:zinc ion binding"/>
    <property type="evidence" value="ECO:0007669"/>
    <property type="project" value="UniProtKB-KW"/>
</dbReference>
<dbReference type="InterPro" id="IPR036236">
    <property type="entry name" value="Znf_C2H2_sf"/>
</dbReference>
<dbReference type="InterPro" id="IPR013087">
    <property type="entry name" value="Znf_C2H2_type"/>
</dbReference>
<proteinExistence type="predicted"/>
<evidence type="ECO:0000313" key="7">
    <source>
        <dbReference type="EMBL" id="ORZ31243.1"/>
    </source>
</evidence>
<accession>A0A1Y2HC29</accession>
<dbReference type="Proteomes" id="UP000193411">
    <property type="component" value="Unassembled WGS sequence"/>
</dbReference>
<sequence length="276" mass="30576">MSDVVRRKFDASSSSSSAASKPSASSTTTSALPAPTKLLSARTSKLAFDQLVGKHALVQSASLSASAQTQAGFYCSLCDRLLKDSQSYLDHLNSPFHLKLAGHKLEIKRATLHDVRARLAMHKRRKLEMAHAQVYDLDKRVELVKAQMEAEKLARKERKRQLKEEQRRAREQGGGAVGRRKRMRKREKEGEDVFASDSNEEEEHDGQEGASSSGSEYSDYEIDEHGNIIEPDPATKPVKKKRRVDDQEDVPDVGDNVDEVDVAAMMGFGSFGSSSK</sequence>
<dbReference type="PANTHER" id="PTHR45986">
    <property type="entry name" value="ZINC FINGER MATRIN-TYPE PROTEIN 2"/>
    <property type="match status" value="1"/>
</dbReference>
<dbReference type="GO" id="GO:0005681">
    <property type="term" value="C:spliceosomal complex"/>
    <property type="evidence" value="ECO:0007669"/>
    <property type="project" value="InterPro"/>
</dbReference>
<keyword evidence="4" id="KW-0539">Nucleus</keyword>
<evidence type="ECO:0000313" key="8">
    <source>
        <dbReference type="Proteomes" id="UP000193411"/>
    </source>
</evidence>
<dbReference type="InterPro" id="IPR040107">
    <property type="entry name" value="Snu23"/>
</dbReference>
<name>A0A1Y2HC29_9FUNG</name>
<dbReference type="EMBL" id="MCFL01000064">
    <property type="protein sequence ID" value="ORZ31243.1"/>
    <property type="molecule type" value="Genomic_DNA"/>
</dbReference>
<keyword evidence="1" id="KW-0479">Metal-binding</keyword>
<dbReference type="Pfam" id="PF12874">
    <property type="entry name" value="zf-met"/>
    <property type="match status" value="1"/>
</dbReference>
<dbReference type="InterPro" id="IPR003604">
    <property type="entry name" value="Matrin/U1-like-C_Znf_C2H2"/>
</dbReference>
<dbReference type="AlphaFoldDB" id="A0A1Y2HC29"/>
<feature type="compositionally biased region" description="Low complexity" evidence="5">
    <location>
        <begin position="11"/>
        <end position="31"/>
    </location>
</feature>
<dbReference type="OrthoDB" id="30343at2759"/>
<reference evidence="7 8" key="1">
    <citation type="submission" date="2016-07" db="EMBL/GenBank/DDBJ databases">
        <title>Pervasive Adenine N6-methylation of Active Genes in Fungi.</title>
        <authorList>
            <consortium name="DOE Joint Genome Institute"/>
            <person name="Mondo S.J."/>
            <person name="Dannebaum R.O."/>
            <person name="Kuo R.C."/>
            <person name="Labutti K."/>
            <person name="Haridas S."/>
            <person name="Kuo A."/>
            <person name="Salamov A."/>
            <person name="Ahrendt S.R."/>
            <person name="Lipzen A."/>
            <person name="Sullivan W."/>
            <person name="Andreopoulos W.B."/>
            <person name="Clum A."/>
            <person name="Lindquist E."/>
            <person name="Daum C."/>
            <person name="Ramamoorthy G.K."/>
            <person name="Gryganskyi A."/>
            <person name="Culley D."/>
            <person name="Magnuson J.K."/>
            <person name="James T.Y."/>
            <person name="O'Malley M.A."/>
            <person name="Stajich J.E."/>
            <person name="Spatafora J.W."/>
            <person name="Visel A."/>
            <person name="Grigoriev I.V."/>
        </authorList>
    </citation>
    <scope>NUCLEOTIDE SEQUENCE [LARGE SCALE GENOMIC DNA]</scope>
    <source>
        <strain evidence="7 8">PL171</strain>
    </source>
</reference>